<dbReference type="Pfam" id="PF00232">
    <property type="entry name" value="Glyco_hydro_1"/>
    <property type="match status" value="1"/>
</dbReference>
<dbReference type="SUPFAM" id="SSF51445">
    <property type="entry name" value="(Trans)glycosidases"/>
    <property type="match status" value="1"/>
</dbReference>
<evidence type="ECO:0000313" key="2">
    <source>
        <dbReference type="EMBL" id="GEE00770.1"/>
    </source>
</evidence>
<reference evidence="1" key="2">
    <citation type="journal article" date="2020" name="Int. J. Syst. Evol. Microbiol.">
        <title>Gordonia crocea sp. nov. and Gordonia spumicola sp. nov. isolated from sludge of a wastewater treatment plant.</title>
        <authorList>
            <person name="Tamura T."/>
            <person name="Saito S."/>
            <person name="Hamada M."/>
            <person name="Kang Y."/>
            <person name="Hoshino Y."/>
            <person name="Gonoi T."/>
            <person name="Mikami Y."/>
            <person name="Yaguchi T."/>
        </authorList>
    </citation>
    <scope>NUCLEOTIDE SEQUENCE</scope>
    <source>
        <strain evidence="1">NBRC 107696</strain>
    </source>
</reference>
<dbReference type="Proteomes" id="UP000444960">
    <property type="component" value="Unassembled WGS sequence"/>
</dbReference>
<dbReference type="GO" id="GO:0005975">
    <property type="term" value="P:carbohydrate metabolic process"/>
    <property type="evidence" value="ECO:0007669"/>
    <property type="project" value="InterPro"/>
</dbReference>
<proteinExistence type="predicted"/>
<organism evidence="1 4">
    <name type="scientific">Gordonia spumicola</name>
    <dbReference type="NCBI Taxonomy" id="589161"/>
    <lineage>
        <taxon>Bacteria</taxon>
        <taxon>Bacillati</taxon>
        <taxon>Actinomycetota</taxon>
        <taxon>Actinomycetes</taxon>
        <taxon>Mycobacteriales</taxon>
        <taxon>Gordoniaceae</taxon>
        <taxon>Gordonia</taxon>
    </lineage>
</organism>
<dbReference type="InterPro" id="IPR017853">
    <property type="entry name" value="GH"/>
</dbReference>
<dbReference type="EMBL" id="BJOV01000002">
    <property type="protein sequence ID" value="GEE00753.1"/>
    <property type="molecule type" value="Genomic_DNA"/>
</dbReference>
<gene>
    <name evidence="1" type="ORF">nbrc107696_11990</name>
    <name evidence="2" type="ORF">nbrc107696_12160</name>
    <name evidence="3" type="ORF">nbrc107696_22200</name>
</gene>
<dbReference type="RefSeq" id="WP_371865004.1">
    <property type="nucleotide sequence ID" value="NZ_BJOV01000002.1"/>
</dbReference>
<protein>
    <recommendedName>
        <fullName evidence="5">Beta-glucosidase</fullName>
    </recommendedName>
</protein>
<sequence>MGRSPPRDLVYRAQRARNDGINVMGFNYWSLTDNYEWGSYTPRFGLYTVNVQTDPSLTRHATPAVAAYRDIARANGVGPRYRPSRPASWCSLVQGARSSVDPVR</sequence>
<dbReference type="EMBL" id="BJOV01000002">
    <property type="protein sequence ID" value="GEE00770.1"/>
    <property type="molecule type" value="Genomic_DNA"/>
</dbReference>
<evidence type="ECO:0008006" key="5">
    <source>
        <dbReference type="Google" id="ProtNLM"/>
    </source>
</evidence>
<dbReference type="GO" id="GO:0004553">
    <property type="term" value="F:hydrolase activity, hydrolyzing O-glycosyl compounds"/>
    <property type="evidence" value="ECO:0007669"/>
    <property type="project" value="InterPro"/>
</dbReference>
<dbReference type="PRINTS" id="PR00131">
    <property type="entry name" value="GLHYDRLASE1"/>
</dbReference>
<dbReference type="InterPro" id="IPR001360">
    <property type="entry name" value="Glyco_hydro_1"/>
</dbReference>
<accession>A0A7I9V6P7</accession>
<comment type="caution">
    <text evidence="1">The sequence shown here is derived from an EMBL/GenBank/DDBJ whole genome shotgun (WGS) entry which is preliminary data.</text>
</comment>
<reference evidence="4" key="1">
    <citation type="submission" date="2019-06" db="EMBL/GenBank/DDBJ databases">
        <title>Gordonia isolated from sludge of a wastewater treatment plant.</title>
        <authorList>
            <person name="Tamura T."/>
            <person name="Aoyama K."/>
            <person name="Kang Y."/>
            <person name="Saito S."/>
            <person name="Akiyama N."/>
            <person name="Yazawa K."/>
            <person name="Gonoi T."/>
            <person name="Mikami Y."/>
        </authorList>
    </citation>
    <scope>NUCLEOTIDE SEQUENCE [LARGE SCALE GENOMIC DNA]</scope>
    <source>
        <strain evidence="4">NBRC 107696</strain>
    </source>
</reference>
<keyword evidence="4" id="KW-1185">Reference proteome</keyword>
<evidence type="ECO:0000313" key="3">
    <source>
        <dbReference type="EMBL" id="GEE01774.1"/>
    </source>
</evidence>
<dbReference type="AlphaFoldDB" id="A0A7I9V6P7"/>
<dbReference type="Gene3D" id="3.20.20.80">
    <property type="entry name" value="Glycosidases"/>
    <property type="match status" value="1"/>
</dbReference>
<evidence type="ECO:0000313" key="1">
    <source>
        <dbReference type="EMBL" id="GEE00753.1"/>
    </source>
</evidence>
<dbReference type="EMBL" id="BJOV01000003">
    <property type="protein sequence ID" value="GEE01774.1"/>
    <property type="molecule type" value="Genomic_DNA"/>
</dbReference>
<evidence type="ECO:0000313" key="4">
    <source>
        <dbReference type="Proteomes" id="UP000444960"/>
    </source>
</evidence>
<name>A0A7I9V6P7_9ACTN</name>